<keyword evidence="3" id="KW-0378">Hydrolase</keyword>
<evidence type="ECO:0000313" key="5">
    <source>
        <dbReference type="EMBL" id="RHF73934.1"/>
    </source>
</evidence>
<dbReference type="PROSITE" id="PS00149">
    <property type="entry name" value="SULFATASE_2"/>
    <property type="match status" value="1"/>
</dbReference>
<dbReference type="PANTHER" id="PTHR45953:SF1">
    <property type="entry name" value="IDURONATE 2-SULFATASE"/>
    <property type="match status" value="1"/>
</dbReference>
<evidence type="ECO:0000313" key="6">
    <source>
        <dbReference type="Proteomes" id="UP000284676"/>
    </source>
</evidence>
<dbReference type="GO" id="GO:0046872">
    <property type="term" value="F:metal ion binding"/>
    <property type="evidence" value="ECO:0007669"/>
    <property type="project" value="UniProtKB-KW"/>
</dbReference>
<dbReference type="InterPro" id="IPR017850">
    <property type="entry name" value="Alkaline_phosphatase_core_sf"/>
</dbReference>
<keyword evidence="2" id="KW-0479">Metal-binding</keyword>
<accession>A0A414PZE0</accession>
<comment type="caution">
    <text evidence="5">The sequence shown here is derived from an EMBL/GenBank/DDBJ whole genome shotgun (WGS) entry which is preliminary data.</text>
</comment>
<evidence type="ECO:0000256" key="2">
    <source>
        <dbReference type="ARBA" id="ARBA00022723"/>
    </source>
</evidence>
<dbReference type="Gene3D" id="3.30.1120.10">
    <property type="match status" value="1"/>
</dbReference>
<feature type="domain" description="Sulfatase N-terminal" evidence="4">
    <location>
        <begin position="4"/>
        <end position="346"/>
    </location>
</feature>
<evidence type="ECO:0000259" key="4">
    <source>
        <dbReference type="Pfam" id="PF00884"/>
    </source>
</evidence>
<dbReference type="Proteomes" id="UP000284676">
    <property type="component" value="Unassembled WGS sequence"/>
</dbReference>
<evidence type="ECO:0000256" key="1">
    <source>
        <dbReference type="ARBA" id="ARBA00008779"/>
    </source>
</evidence>
<reference evidence="5 6" key="1">
    <citation type="submission" date="2018-08" db="EMBL/GenBank/DDBJ databases">
        <title>A genome reference for cultivated species of the human gut microbiota.</title>
        <authorList>
            <person name="Zou Y."/>
            <person name="Xue W."/>
            <person name="Luo G."/>
        </authorList>
    </citation>
    <scope>NUCLEOTIDE SEQUENCE [LARGE SCALE GENOMIC DNA]</scope>
    <source>
        <strain evidence="5 6">AM25-1</strain>
    </source>
</reference>
<evidence type="ECO:0000256" key="3">
    <source>
        <dbReference type="ARBA" id="ARBA00022801"/>
    </source>
</evidence>
<dbReference type="Gene3D" id="3.40.720.10">
    <property type="entry name" value="Alkaline Phosphatase, subunit A"/>
    <property type="match status" value="1"/>
</dbReference>
<organism evidence="5 6">
    <name type="scientific">Fusobacterium mortiferum</name>
    <dbReference type="NCBI Taxonomy" id="850"/>
    <lineage>
        <taxon>Bacteria</taxon>
        <taxon>Fusobacteriati</taxon>
        <taxon>Fusobacteriota</taxon>
        <taxon>Fusobacteriia</taxon>
        <taxon>Fusobacteriales</taxon>
        <taxon>Fusobacteriaceae</taxon>
        <taxon>Fusobacterium</taxon>
    </lineage>
</organism>
<dbReference type="SUPFAM" id="SSF53649">
    <property type="entry name" value="Alkaline phosphatase-like"/>
    <property type="match status" value="1"/>
</dbReference>
<comment type="similarity">
    <text evidence="1">Belongs to the sulfatase family.</text>
</comment>
<sequence>MKKPNLLFIFADQWRRDAMGFMKKDEVITPNIDSFAEEALSFDNAMSACPLCSPNRATMFTGKYPISHGVWTNCKNGLNNVFLKEEEITLMDVLKNNGYTTGYIGKWHLDLPESNLVENPKSGARDWDAYTPPGKKRHGVDYWYSYGAYDHHLEPHYWNDSEEMIQVKQWSVEHETDRALEFIDKNKENPFALIVSWNPPHTPLDLVPQKYVDIYAGKKFKVNPNVLLTDVTDHTESVNPRLNFTDDEYQEIMRKYFAAVTGVDENFGRLLQKLKDDGLYDDTIIVLTADHGELLCAHRLWSKHVWYEESVAVPFIIKYGDRYIKGRTESVLNGVDIMPTILSLMGLPIPNTVEGVDLKEVILTGDKKENYAILSAYPGQVRAVKGFEEVGEKNIDYGWRAVRSERYTYVINRGYRLDYGVERLLYDNIADPYQLNPIKIDKIEENPLAEKFEKILKEWANKYQDNFKF</sequence>
<dbReference type="CDD" id="cd16034">
    <property type="entry name" value="sulfatase_like"/>
    <property type="match status" value="1"/>
</dbReference>
<name>A0A414PZE0_FUSMR</name>
<dbReference type="EMBL" id="QRHL01000003">
    <property type="protein sequence ID" value="RHF73934.1"/>
    <property type="molecule type" value="Genomic_DNA"/>
</dbReference>
<dbReference type="GO" id="GO:0008484">
    <property type="term" value="F:sulfuric ester hydrolase activity"/>
    <property type="evidence" value="ECO:0007669"/>
    <property type="project" value="TreeGrafter"/>
</dbReference>
<dbReference type="RefSeq" id="WP_117708122.1">
    <property type="nucleotide sequence ID" value="NZ_CAEUHP010000001.1"/>
</dbReference>
<dbReference type="PANTHER" id="PTHR45953">
    <property type="entry name" value="IDURONATE 2-SULFATASE"/>
    <property type="match status" value="1"/>
</dbReference>
<protein>
    <submittedName>
        <fullName evidence="5">DUF229 domain-containing protein</fullName>
    </submittedName>
</protein>
<dbReference type="InterPro" id="IPR000917">
    <property type="entry name" value="Sulfatase_N"/>
</dbReference>
<dbReference type="Pfam" id="PF00884">
    <property type="entry name" value="Sulfatase"/>
    <property type="match status" value="1"/>
</dbReference>
<dbReference type="GO" id="GO:0005737">
    <property type="term" value="C:cytoplasm"/>
    <property type="evidence" value="ECO:0007669"/>
    <property type="project" value="TreeGrafter"/>
</dbReference>
<proteinExistence type="inferred from homology"/>
<gene>
    <name evidence="5" type="ORF">DW663_03870</name>
</gene>
<dbReference type="InterPro" id="IPR024607">
    <property type="entry name" value="Sulfatase_CS"/>
</dbReference>
<dbReference type="AlphaFoldDB" id="A0A414PZE0"/>